<keyword evidence="8 9" id="KW-0464">Manganese</keyword>
<evidence type="ECO:0000256" key="8">
    <source>
        <dbReference type="ARBA" id="ARBA00023211"/>
    </source>
</evidence>
<dbReference type="OrthoDB" id="2216at2157"/>
<evidence type="ECO:0000256" key="5">
    <source>
        <dbReference type="ARBA" id="ARBA00022842"/>
    </source>
</evidence>
<keyword evidence="5 9" id="KW-0460">Magnesium</keyword>
<evidence type="ECO:0000313" key="11">
    <source>
        <dbReference type="EMBL" id="ALU32627.1"/>
    </source>
</evidence>
<evidence type="ECO:0000256" key="3">
    <source>
        <dbReference type="ARBA" id="ARBA00022759"/>
    </source>
</evidence>
<comment type="function">
    <text evidence="9">CRISPR (clustered regularly interspaced short palindromic repeat), is an adaptive immune system that provides protection against mobile genetic elements (viruses, transposable elements and conjugative plasmids). CRISPR clusters contain spacers, sequences complementary to antecedent mobile elements, and target invading nucleic acids. CRISPR clusters are transcribed and processed into CRISPR RNA (crRNA). Acts as a dsDNA endonuclease. Involved in the integration of spacer DNA into the CRISPR cassette.</text>
</comment>
<comment type="subunit">
    <text evidence="9">Homodimer, forms a heterotetramer with a Cas2 homodimer.</text>
</comment>
<organism evidence="10 13">
    <name type="scientific">Sulfolobus acidocaldarius</name>
    <dbReference type="NCBI Taxonomy" id="2285"/>
    <lineage>
        <taxon>Archaea</taxon>
        <taxon>Thermoproteota</taxon>
        <taxon>Thermoprotei</taxon>
        <taxon>Sulfolobales</taxon>
        <taxon>Sulfolobaceae</taxon>
        <taxon>Sulfolobus</taxon>
    </lineage>
</organism>
<dbReference type="RefSeq" id="WP_011278812.1">
    <property type="nucleotide sequence ID" value="NZ_BHWZ01000006.1"/>
</dbReference>
<dbReference type="NCBIfam" id="TIGR00287">
    <property type="entry name" value="cas1"/>
    <property type="match status" value="1"/>
</dbReference>
<proteinExistence type="inferred from homology"/>
<protein>
    <recommendedName>
        <fullName evidence="9">CRISPR-associated endonuclease Cas1</fullName>
        <ecNumber evidence="9">3.1.-.-</ecNumber>
    </recommendedName>
</protein>
<dbReference type="GO" id="GO:0046872">
    <property type="term" value="F:metal ion binding"/>
    <property type="evidence" value="ECO:0007669"/>
    <property type="project" value="UniProtKB-UniRule"/>
</dbReference>
<comment type="cofactor">
    <cofactor evidence="9">
        <name>Mg(2+)</name>
        <dbReference type="ChEBI" id="CHEBI:18420"/>
    </cofactor>
    <cofactor evidence="9">
        <name>Mn(2+)</name>
        <dbReference type="ChEBI" id="CHEBI:29035"/>
    </cofactor>
</comment>
<dbReference type="InterPro" id="IPR042211">
    <property type="entry name" value="CRISPR-assoc_Cas1_N"/>
</dbReference>
<evidence type="ECO:0000313" key="13">
    <source>
        <dbReference type="Proteomes" id="UP000065473"/>
    </source>
</evidence>
<evidence type="ECO:0000256" key="9">
    <source>
        <dbReference type="HAMAP-Rule" id="MF_01470"/>
    </source>
</evidence>
<dbReference type="InterPro" id="IPR050646">
    <property type="entry name" value="Cas1"/>
</dbReference>
<keyword evidence="2 9" id="KW-0479">Metal-binding</keyword>
<dbReference type="HAMAP" id="MF_01470">
    <property type="entry name" value="Cas1"/>
    <property type="match status" value="1"/>
</dbReference>
<dbReference type="InterPro" id="IPR002729">
    <property type="entry name" value="CRISPR-assoc_Cas1"/>
</dbReference>
<dbReference type="Pfam" id="PF01867">
    <property type="entry name" value="Cas_Cas1"/>
    <property type="match status" value="1"/>
</dbReference>
<keyword evidence="1 9" id="KW-0540">Nuclease</keyword>
<dbReference type="CDD" id="cd09634">
    <property type="entry name" value="Cas1_I-II-III"/>
    <property type="match status" value="1"/>
</dbReference>
<evidence type="ECO:0000256" key="4">
    <source>
        <dbReference type="ARBA" id="ARBA00022801"/>
    </source>
</evidence>
<sequence length="301" mass="34594">MKDGKKIAFVKDHGAHLRVNKGMIECSVKDEVKWSVSPSELSSIVVISRSAISSEVIKLAYEHGVDLVFFEKYEPIAKLIPARYSGSMRLWLKQMLVVHRKTMYLYAREFVYGKLHNQMMTLRYYERKYSLDLKTRVLSELAKSVLALTDVKEIMQVEAQGAKVYWSGVKNLLPKSLGFKGRKKRIELNKDPFNVALNIGYAMLRKLVLSALISVGLNPYIGFLHRVRSGRTSLVFDLMEEFRSPLVDRKLIGIAREDPEKVKDPKTAYTLNLDEDLVYTQARKLANSLLHDEEYKPFLSK</sequence>
<dbReference type="InterPro" id="IPR042206">
    <property type="entry name" value="CRISPR-assoc_Cas1_C"/>
</dbReference>
<evidence type="ECO:0000313" key="10">
    <source>
        <dbReference type="EMBL" id="ALU29887.1"/>
    </source>
</evidence>
<comment type="similarity">
    <text evidence="9">Belongs to the CRISPR-associated endonuclease Cas1 family.</text>
</comment>
<dbReference type="GO" id="GO:0003677">
    <property type="term" value="F:DNA binding"/>
    <property type="evidence" value="ECO:0007669"/>
    <property type="project" value="UniProtKB-KW"/>
</dbReference>
<dbReference type="EC" id="3.1.-.-" evidence="9"/>
<feature type="binding site" evidence="9">
    <location>
        <position position="158"/>
    </location>
    <ligand>
        <name>Mn(2+)</name>
        <dbReference type="ChEBI" id="CHEBI:29035"/>
    </ligand>
</feature>
<dbReference type="Gene3D" id="3.100.10.20">
    <property type="entry name" value="CRISPR-associated endonuclease Cas1, N-terminal domain"/>
    <property type="match status" value="1"/>
</dbReference>
<evidence type="ECO:0000256" key="1">
    <source>
        <dbReference type="ARBA" id="ARBA00022722"/>
    </source>
</evidence>
<dbReference type="GO" id="GO:0043571">
    <property type="term" value="P:maintenance of CRISPR repeat elements"/>
    <property type="evidence" value="ECO:0007669"/>
    <property type="project" value="UniProtKB-UniRule"/>
</dbReference>
<keyword evidence="3 9" id="KW-0255">Endonuclease</keyword>
<dbReference type="GeneID" id="14552530"/>
<accession>A0A0U3H4N3</accession>
<evidence type="ECO:0000256" key="7">
    <source>
        <dbReference type="ARBA" id="ARBA00023125"/>
    </source>
</evidence>
<dbReference type="PANTHER" id="PTHR34353:SF2">
    <property type="entry name" value="CRISPR-ASSOCIATED ENDONUCLEASE CAS1 1"/>
    <property type="match status" value="1"/>
</dbReference>
<dbReference type="EMBL" id="CP013694">
    <property type="protein sequence ID" value="ALU29887.1"/>
    <property type="molecule type" value="Genomic_DNA"/>
</dbReference>
<feature type="binding site" evidence="9">
    <location>
        <position position="240"/>
    </location>
    <ligand>
        <name>Mn(2+)</name>
        <dbReference type="ChEBI" id="CHEBI:29035"/>
    </ligand>
</feature>
<name>A0A0U3H4N3_9CREN</name>
<dbReference type="GO" id="GO:0016787">
    <property type="term" value="F:hydrolase activity"/>
    <property type="evidence" value="ECO:0007669"/>
    <property type="project" value="UniProtKB-KW"/>
</dbReference>
<keyword evidence="6 9" id="KW-0051">Antiviral defense</keyword>
<keyword evidence="4 9" id="KW-0378">Hydrolase</keyword>
<feature type="binding site" evidence="9">
    <location>
        <position position="225"/>
    </location>
    <ligand>
        <name>Mn(2+)</name>
        <dbReference type="ChEBI" id="CHEBI:29035"/>
    </ligand>
</feature>
<reference evidence="12 13" key="1">
    <citation type="submission" date="2015-12" db="EMBL/GenBank/DDBJ databases">
        <title>A stable core within a dynamic pangenome in Sulfolobus acidocaldarius.</title>
        <authorList>
            <person name="Anderson R."/>
            <person name="Kouris A."/>
            <person name="Seward C."/>
            <person name="Campbell K."/>
            <person name="Whitaker R."/>
        </authorList>
    </citation>
    <scope>NUCLEOTIDE SEQUENCE [LARGE SCALE GENOMIC DNA]</scope>
    <source>
        <strain evidence="10 13">GG12-C01-09</strain>
        <strain evidence="11 12">NG05B_CO5_07</strain>
    </source>
</reference>
<dbReference type="OMA" id="GFLHKDR"/>
<dbReference type="GO" id="GO:0051607">
    <property type="term" value="P:defense response to virus"/>
    <property type="evidence" value="ECO:0007669"/>
    <property type="project" value="UniProtKB-UniRule"/>
</dbReference>
<dbReference type="AlphaFoldDB" id="A0A0U3H4N3"/>
<dbReference type="GO" id="GO:0004519">
    <property type="term" value="F:endonuclease activity"/>
    <property type="evidence" value="ECO:0007669"/>
    <property type="project" value="UniProtKB-UniRule"/>
</dbReference>
<evidence type="ECO:0000256" key="6">
    <source>
        <dbReference type="ARBA" id="ARBA00023118"/>
    </source>
</evidence>
<evidence type="ECO:0000313" key="12">
    <source>
        <dbReference type="Proteomes" id="UP000060043"/>
    </source>
</evidence>
<evidence type="ECO:0000256" key="2">
    <source>
        <dbReference type="ARBA" id="ARBA00022723"/>
    </source>
</evidence>
<gene>
    <name evidence="9" type="primary">cas1</name>
    <name evidence="10" type="ORF">ATY89_08015</name>
    <name evidence="11" type="ORF">ATZ20_11035</name>
</gene>
<keyword evidence="7 9" id="KW-0238">DNA-binding</keyword>
<dbReference type="GeneID" id="78442371"/>
<dbReference type="Gene3D" id="1.20.120.920">
    <property type="entry name" value="CRISPR-associated endonuclease Cas1, C-terminal domain"/>
    <property type="match status" value="1"/>
</dbReference>
<dbReference type="Proteomes" id="UP000060043">
    <property type="component" value="Chromosome"/>
</dbReference>
<dbReference type="PANTHER" id="PTHR34353">
    <property type="entry name" value="CRISPR-ASSOCIATED ENDONUCLEASE CAS1 1"/>
    <property type="match status" value="1"/>
</dbReference>
<dbReference type="Proteomes" id="UP000065473">
    <property type="component" value="Chromosome"/>
</dbReference>
<dbReference type="EMBL" id="CP013695">
    <property type="protein sequence ID" value="ALU32627.1"/>
    <property type="molecule type" value="Genomic_DNA"/>
</dbReference>